<evidence type="ECO:0000313" key="11">
    <source>
        <dbReference type="Proteomes" id="UP000245880"/>
    </source>
</evidence>
<dbReference type="Proteomes" id="UP000245880">
    <property type="component" value="Unassembled WGS sequence"/>
</dbReference>
<sequence length="163" mass="18379">MKLSIIVAVSENGVIGRENALIWRLPADLKRFKALTMGHPIIMGRKTFESIGRPLPGRSSIVISTQVDYRPEGVFMVKSIEEAIAKARSLETDESFIIGGGEIYRQTMPMADKLYLTKVKTTVEGDTFFEIPTNASWEEVFSEKHVADSTHEYSYEFVDLEKT</sequence>
<dbReference type="PANTHER" id="PTHR48069">
    <property type="entry name" value="DIHYDROFOLATE REDUCTASE"/>
    <property type="match status" value="1"/>
</dbReference>
<comment type="catalytic activity">
    <reaction evidence="8">
        <text>(6S)-5,6,7,8-tetrahydrofolate + NADP(+) = 7,8-dihydrofolate + NADPH + H(+)</text>
        <dbReference type="Rhea" id="RHEA:15009"/>
        <dbReference type="ChEBI" id="CHEBI:15378"/>
        <dbReference type="ChEBI" id="CHEBI:57451"/>
        <dbReference type="ChEBI" id="CHEBI:57453"/>
        <dbReference type="ChEBI" id="CHEBI:57783"/>
        <dbReference type="ChEBI" id="CHEBI:58349"/>
        <dbReference type="EC" id="1.5.1.3"/>
    </reaction>
</comment>
<dbReference type="SUPFAM" id="SSF53597">
    <property type="entry name" value="Dihydrofolate reductase-like"/>
    <property type="match status" value="1"/>
</dbReference>
<dbReference type="EC" id="1.5.1.3" evidence="3 8"/>
<evidence type="ECO:0000256" key="7">
    <source>
        <dbReference type="ARBA" id="ARBA00025067"/>
    </source>
</evidence>
<dbReference type="GO" id="GO:0046452">
    <property type="term" value="P:dihydrofolate metabolic process"/>
    <property type="evidence" value="ECO:0007669"/>
    <property type="project" value="TreeGrafter"/>
</dbReference>
<evidence type="ECO:0000256" key="2">
    <source>
        <dbReference type="ARBA" id="ARBA00009539"/>
    </source>
</evidence>
<dbReference type="GO" id="GO:0046654">
    <property type="term" value="P:tetrahydrofolate biosynthetic process"/>
    <property type="evidence" value="ECO:0007669"/>
    <property type="project" value="UniProtKB-UniPathway"/>
</dbReference>
<name>A0A316AA59_9BACT</name>
<dbReference type="InterPro" id="IPR024072">
    <property type="entry name" value="DHFR-like_dom_sf"/>
</dbReference>
<evidence type="ECO:0000313" key="10">
    <source>
        <dbReference type="EMBL" id="PWJ54289.1"/>
    </source>
</evidence>
<gene>
    <name evidence="10" type="ORF">CLV98_11851</name>
</gene>
<dbReference type="PANTHER" id="PTHR48069:SF3">
    <property type="entry name" value="DIHYDROFOLATE REDUCTASE"/>
    <property type="match status" value="1"/>
</dbReference>
<dbReference type="RefSeq" id="WP_109677916.1">
    <property type="nucleotide sequence ID" value="NZ_QGDT01000018.1"/>
</dbReference>
<reference evidence="10 11" key="1">
    <citation type="submission" date="2018-03" db="EMBL/GenBank/DDBJ databases">
        <title>Genomic Encyclopedia of Archaeal and Bacterial Type Strains, Phase II (KMG-II): from individual species to whole genera.</title>
        <authorList>
            <person name="Goeker M."/>
        </authorList>
    </citation>
    <scope>NUCLEOTIDE SEQUENCE [LARGE SCALE GENOMIC DNA]</scope>
    <source>
        <strain evidence="10 11">DSM 100346</strain>
    </source>
</reference>
<keyword evidence="4 8" id="KW-0554">One-carbon metabolism</keyword>
<dbReference type="UniPathway" id="UPA00077">
    <property type="reaction ID" value="UER00158"/>
</dbReference>
<evidence type="ECO:0000256" key="4">
    <source>
        <dbReference type="ARBA" id="ARBA00022563"/>
    </source>
</evidence>
<evidence type="ECO:0000259" key="9">
    <source>
        <dbReference type="PROSITE" id="PS51330"/>
    </source>
</evidence>
<comment type="caution">
    <text evidence="10">The sequence shown here is derived from an EMBL/GenBank/DDBJ whole genome shotgun (WGS) entry which is preliminary data.</text>
</comment>
<dbReference type="GO" id="GO:0070401">
    <property type="term" value="F:NADP+ binding"/>
    <property type="evidence" value="ECO:0007669"/>
    <property type="project" value="UniProtKB-ARBA"/>
</dbReference>
<evidence type="ECO:0000256" key="6">
    <source>
        <dbReference type="ARBA" id="ARBA00023002"/>
    </source>
</evidence>
<dbReference type="InterPro" id="IPR001796">
    <property type="entry name" value="DHFR_dom"/>
</dbReference>
<dbReference type="OrthoDB" id="9804315at2"/>
<dbReference type="PRINTS" id="PR00070">
    <property type="entry name" value="DHFR"/>
</dbReference>
<dbReference type="GO" id="GO:0006730">
    <property type="term" value="P:one-carbon metabolic process"/>
    <property type="evidence" value="ECO:0007669"/>
    <property type="project" value="UniProtKB-KW"/>
</dbReference>
<comment type="function">
    <text evidence="7 8">Key enzyme in folate metabolism. Catalyzes an essential reaction for de novo glycine and purine synthesis, and for DNA precursor synthesis.</text>
</comment>
<proteinExistence type="inferred from homology"/>
<comment type="pathway">
    <text evidence="1 8">Cofactor biosynthesis; tetrahydrofolate biosynthesis; 5,6,7,8-tetrahydrofolate from 7,8-dihydrofolate: step 1/1.</text>
</comment>
<dbReference type="InterPro" id="IPR012259">
    <property type="entry name" value="DHFR"/>
</dbReference>
<dbReference type="AlphaFoldDB" id="A0A316AA59"/>
<dbReference type="EMBL" id="QGDT01000018">
    <property type="protein sequence ID" value="PWJ54289.1"/>
    <property type="molecule type" value="Genomic_DNA"/>
</dbReference>
<feature type="domain" description="DHFR" evidence="9">
    <location>
        <begin position="2"/>
        <end position="162"/>
    </location>
</feature>
<accession>A0A316AA59</accession>
<dbReference type="GO" id="GO:0005829">
    <property type="term" value="C:cytosol"/>
    <property type="evidence" value="ECO:0007669"/>
    <property type="project" value="TreeGrafter"/>
</dbReference>
<evidence type="ECO:0000256" key="8">
    <source>
        <dbReference type="PIRNR" id="PIRNR000194"/>
    </source>
</evidence>
<dbReference type="Gene3D" id="3.40.430.10">
    <property type="entry name" value="Dihydrofolate Reductase, subunit A"/>
    <property type="match status" value="1"/>
</dbReference>
<evidence type="ECO:0000256" key="3">
    <source>
        <dbReference type="ARBA" id="ARBA00012856"/>
    </source>
</evidence>
<dbReference type="PROSITE" id="PS51330">
    <property type="entry name" value="DHFR_2"/>
    <property type="match status" value="1"/>
</dbReference>
<dbReference type="PIRSF" id="PIRSF000194">
    <property type="entry name" value="DHFR"/>
    <property type="match status" value="1"/>
</dbReference>
<dbReference type="GO" id="GO:0046655">
    <property type="term" value="P:folic acid metabolic process"/>
    <property type="evidence" value="ECO:0007669"/>
    <property type="project" value="TreeGrafter"/>
</dbReference>
<comment type="similarity">
    <text evidence="2 8">Belongs to the dihydrofolate reductase family.</text>
</comment>
<dbReference type="GO" id="GO:0004146">
    <property type="term" value="F:dihydrofolate reductase activity"/>
    <property type="evidence" value="ECO:0007669"/>
    <property type="project" value="UniProtKB-EC"/>
</dbReference>
<keyword evidence="11" id="KW-1185">Reference proteome</keyword>
<dbReference type="CDD" id="cd00209">
    <property type="entry name" value="DHFR"/>
    <property type="match status" value="1"/>
</dbReference>
<protein>
    <recommendedName>
        <fullName evidence="3 8">Dihydrofolate reductase</fullName>
        <ecNumber evidence="3 8">1.5.1.3</ecNumber>
    </recommendedName>
</protein>
<keyword evidence="5 8" id="KW-0521">NADP</keyword>
<dbReference type="FunFam" id="3.40.430.10:FF:000001">
    <property type="entry name" value="Dihydrofolate reductase"/>
    <property type="match status" value="1"/>
</dbReference>
<organism evidence="10 11">
    <name type="scientific">Dyadobacter jejuensis</name>
    <dbReference type="NCBI Taxonomy" id="1082580"/>
    <lineage>
        <taxon>Bacteria</taxon>
        <taxon>Pseudomonadati</taxon>
        <taxon>Bacteroidota</taxon>
        <taxon>Cytophagia</taxon>
        <taxon>Cytophagales</taxon>
        <taxon>Spirosomataceae</taxon>
        <taxon>Dyadobacter</taxon>
    </lineage>
</organism>
<evidence type="ECO:0000256" key="1">
    <source>
        <dbReference type="ARBA" id="ARBA00004903"/>
    </source>
</evidence>
<dbReference type="Pfam" id="PF00186">
    <property type="entry name" value="DHFR_1"/>
    <property type="match status" value="1"/>
</dbReference>
<keyword evidence="6 8" id="KW-0560">Oxidoreductase</keyword>
<evidence type="ECO:0000256" key="5">
    <source>
        <dbReference type="ARBA" id="ARBA00022857"/>
    </source>
</evidence>